<dbReference type="Gene3D" id="3.30.160.360">
    <property type="match status" value="1"/>
</dbReference>
<dbReference type="GO" id="GO:0006325">
    <property type="term" value="P:chromatin organization"/>
    <property type="evidence" value="ECO:0007669"/>
    <property type="project" value="UniProtKB-KW"/>
</dbReference>
<keyword evidence="3" id="KW-0597">Phosphoprotein</keyword>
<feature type="domain" description="RING-type" evidence="18">
    <location>
        <begin position="262"/>
        <end position="309"/>
    </location>
</feature>
<dbReference type="Pfam" id="PF13771">
    <property type="entry name" value="zf-HC5HC2H"/>
    <property type="match status" value="1"/>
</dbReference>
<evidence type="ECO:0000256" key="5">
    <source>
        <dbReference type="ARBA" id="ARBA00022679"/>
    </source>
</evidence>
<keyword evidence="5" id="KW-0808">Transferase</keyword>
<keyword evidence="9 15" id="KW-0863">Zinc-finger</keyword>
<keyword evidence="4" id="KW-0489">Methyltransferase</keyword>
<dbReference type="Pfam" id="PF00856">
    <property type="entry name" value="SET"/>
    <property type="match status" value="1"/>
</dbReference>
<dbReference type="InterPro" id="IPR001841">
    <property type="entry name" value="Znf_RING"/>
</dbReference>
<evidence type="ECO:0000256" key="14">
    <source>
        <dbReference type="ARBA" id="ARBA00023242"/>
    </source>
</evidence>
<evidence type="ECO:0000256" key="12">
    <source>
        <dbReference type="ARBA" id="ARBA00023015"/>
    </source>
</evidence>
<dbReference type="Gene3D" id="2.170.270.10">
    <property type="entry name" value="SET domain"/>
    <property type="match status" value="1"/>
</dbReference>
<dbReference type="PROSITE" id="PS50280">
    <property type="entry name" value="SET"/>
    <property type="match status" value="1"/>
</dbReference>
<feature type="domain" description="PHD-type" evidence="21">
    <location>
        <begin position="572"/>
        <end position="701"/>
    </location>
</feature>
<keyword evidence="6" id="KW-0949">S-adenosyl-L-methionine</keyword>
<evidence type="ECO:0000256" key="15">
    <source>
        <dbReference type="PROSITE-ProRule" id="PRU00175"/>
    </source>
</evidence>
<dbReference type="Pfam" id="PF05964">
    <property type="entry name" value="FYRN"/>
    <property type="match status" value="1"/>
</dbReference>
<keyword evidence="13" id="KW-0804">Transcription</keyword>
<evidence type="ECO:0000256" key="6">
    <source>
        <dbReference type="ARBA" id="ARBA00022691"/>
    </source>
</evidence>
<proteinExistence type="predicted"/>
<evidence type="ECO:0000256" key="3">
    <source>
        <dbReference type="ARBA" id="ARBA00022553"/>
    </source>
</evidence>
<evidence type="ECO:0000259" key="17">
    <source>
        <dbReference type="PROSITE" id="PS50016"/>
    </source>
</evidence>
<dbReference type="Pfam" id="PF00628">
    <property type="entry name" value="PHD"/>
    <property type="match status" value="1"/>
</dbReference>
<dbReference type="PROSITE" id="PS50868">
    <property type="entry name" value="POST_SET"/>
    <property type="match status" value="1"/>
</dbReference>
<dbReference type="CDD" id="cd10518">
    <property type="entry name" value="SET_SETD1-like"/>
    <property type="match status" value="1"/>
</dbReference>
<evidence type="ECO:0000259" key="18">
    <source>
        <dbReference type="PROSITE" id="PS50089"/>
    </source>
</evidence>
<dbReference type="GO" id="GO:0008168">
    <property type="term" value="F:methyltransferase activity"/>
    <property type="evidence" value="ECO:0007669"/>
    <property type="project" value="UniProtKB-KW"/>
</dbReference>
<evidence type="ECO:0000259" key="19">
    <source>
        <dbReference type="PROSITE" id="PS50280"/>
    </source>
</evidence>
<keyword evidence="11" id="KW-0156">Chromatin regulator</keyword>
<dbReference type="InterPro" id="IPR013083">
    <property type="entry name" value="Znf_RING/FYVE/PHD"/>
</dbReference>
<feature type="compositionally biased region" description="Polar residues" evidence="16">
    <location>
        <begin position="970"/>
        <end position="979"/>
    </location>
</feature>
<dbReference type="InterPro" id="IPR034732">
    <property type="entry name" value="EPHD"/>
</dbReference>
<dbReference type="PROSITE" id="PS51543">
    <property type="entry name" value="FYRC"/>
    <property type="match status" value="1"/>
</dbReference>
<dbReference type="PROSITE" id="PS50089">
    <property type="entry name" value="ZF_RING_2"/>
    <property type="match status" value="1"/>
</dbReference>
<dbReference type="PROSITE" id="PS51805">
    <property type="entry name" value="EPHD"/>
    <property type="match status" value="1"/>
</dbReference>
<dbReference type="PROSITE" id="PS50016">
    <property type="entry name" value="ZF_PHD_2"/>
    <property type="match status" value="2"/>
</dbReference>
<organism evidence="22">
    <name type="scientific">Odontella aurita</name>
    <dbReference type="NCBI Taxonomy" id="265563"/>
    <lineage>
        <taxon>Eukaryota</taxon>
        <taxon>Sar</taxon>
        <taxon>Stramenopiles</taxon>
        <taxon>Ochrophyta</taxon>
        <taxon>Bacillariophyta</taxon>
        <taxon>Mediophyceae</taxon>
        <taxon>Biddulphiophycidae</taxon>
        <taxon>Eupodiscales</taxon>
        <taxon>Odontellaceae</taxon>
        <taxon>Odontella</taxon>
    </lineage>
</organism>
<dbReference type="InterPro" id="IPR019787">
    <property type="entry name" value="Znf_PHD-finger"/>
</dbReference>
<feature type="domain" description="PHD-type" evidence="17">
    <location>
        <begin position="259"/>
        <end position="311"/>
    </location>
</feature>
<dbReference type="InterPro" id="IPR003616">
    <property type="entry name" value="Post-SET_dom"/>
</dbReference>
<keyword evidence="10" id="KW-0862">Zinc</keyword>
<dbReference type="PANTHER" id="PTHR45888:SF6">
    <property type="entry name" value="HL01030P-RELATED"/>
    <property type="match status" value="1"/>
</dbReference>
<dbReference type="SMART" id="SM00541">
    <property type="entry name" value="FYRN"/>
    <property type="match status" value="1"/>
</dbReference>
<dbReference type="InterPro" id="IPR001965">
    <property type="entry name" value="Znf_PHD"/>
</dbReference>
<feature type="region of interest" description="Disordered" evidence="16">
    <location>
        <begin position="951"/>
        <end position="980"/>
    </location>
</feature>
<dbReference type="PANTHER" id="PTHR45888">
    <property type="entry name" value="HL01030P-RELATED"/>
    <property type="match status" value="1"/>
</dbReference>
<evidence type="ECO:0000256" key="2">
    <source>
        <dbReference type="ARBA" id="ARBA00022481"/>
    </source>
</evidence>
<keyword evidence="8" id="KW-0677">Repeat</keyword>
<accession>A0A7S4J2A5</accession>
<evidence type="ECO:0000256" key="13">
    <source>
        <dbReference type="ARBA" id="ARBA00023163"/>
    </source>
</evidence>
<protein>
    <recommendedName>
        <fullName evidence="23">Histone-lysine N-methyltransferase</fullName>
    </recommendedName>
</protein>
<evidence type="ECO:0000256" key="9">
    <source>
        <dbReference type="ARBA" id="ARBA00022771"/>
    </source>
</evidence>
<feature type="domain" description="SET" evidence="19">
    <location>
        <begin position="994"/>
        <end position="1115"/>
    </location>
</feature>
<dbReference type="SUPFAM" id="SSF57903">
    <property type="entry name" value="FYVE/PHD zinc finger"/>
    <property type="match status" value="3"/>
</dbReference>
<dbReference type="InterPro" id="IPR003888">
    <property type="entry name" value="FYrich_N"/>
</dbReference>
<comment type="subcellular location">
    <subcellularLocation>
        <location evidence="1">Nucleus</location>
    </subcellularLocation>
</comment>
<dbReference type="SMART" id="SM00249">
    <property type="entry name" value="PHD"/>
    <property type="match status" value="4"/>
</dbReference>
<evidence type="ECO:0008006" key="23">
    <source>
        <dbReference type="Google" id="ProtNLM"/>
    </source>
</evidence>
<keyword evidence="12" id="KW-0805">Transcription regulation</keyword>
<evidence type="ECO:0000256" key="8">
    <source>
        <dbReference type="ARBA" id="ARBA00022737"/>
    </source>
</evidence>
<evidence type="ECO:0000259" key="20">
    <source>
        <dbReference type="PROSITE" id="PS50868"/>
    </source>
</evidence>
<evidence type="ECO:0000256" key="11">
    <source>
        <dbReference type="ARBA" id="ARBA00022853"/>
    </source>
</evidence>
<evidence type="ECO:0000256" key="10">
    <source>
        <dbReference type="ARBA" id="ARBA00022833"/>
    </source>
</evidence>
<dbReference type="InterPro" id="IPR046341">
    <property type="entry name" value="SET_dom_sf"/>
</dbReference>
<gene>
    <name evidence="22" type="ORF">OAUR00152_LOCUS19682</name>
</gene>
<keyword evidence="14" id="KW-0539">Nucleus</keyword>
<dbReference type="SUPFAM" id="SSF82199">
    <property type="entry name" value="SET domain"/>
    <property type="match status" value="1"/>
</dbReference>
<dbReference type="Gene3D" id="3.30.40.10">
    <property type="entry name" value="Zinc/RING finger domain, C3HC4 (zinc finger)"/>
    <property type="match status" value="4"/>
</dbReference>
<keyword evidence="2" id="KW-0488">Methylation</keyword>
<evidence type="ECO:0000256" key="4">
    <source>
        <dbReference type="ARBA" id="ARBA00022603"/>
    </source>
</evidence>
<sequence>MVSNALMFNAHGSNLWDEARRYYELCMHKVFVTYGKAAPPGRYHAAVHRAFEDAKRAREMEAERVRLDETTEKKDLVIGAHVEAVELSPLAKPSDPESIVPIADVWMSPVDAFYCAWMECCFACRSSGASDTMLFCVDCGESYHSFCADVPVRSMTDWAVAGWRCPNCKICEIIGDVPEDENDMLICEMCDRAFTMSELSPPLKSVPSGLFICGQCVDCKSCNNKSEKGEISRRYWSRDPHKCFRCGGCKGLVERQTKGMKCAVCSCLWRSGDTDLVACVRCKRNIHAHCYGETVQGQKKESYECPLCRKKDDEKRSAAQLRNNLYKQARQVLTTCHQIRGSSLDECHSKLFDEIDWQMRSARIGEYRTIVADGERLLGKAKEKYGRNLRDMFAFDGKGPHAPVWMVQRASRWIRYKEKRKGSVETEEKHGTRAVVLRAKMAAAFIQIACWSMGTTLRKAVRNTDRLKSLLVAPSEDDGIMLLPAEKIKLAGSQIIQENEWATKYFDKDTFDSLIAKEKSTAKPSCDAASANTSTSDSRNEILKIPAIIGTPLLGWGRIDKSLQETHPWKDPRSCCLCGGCGDDDAGVISGKSPDQTEGDDSGIQLAHAGRLLPMQQGLWVHAACALWSSEVWENPEDGLLYALEKARYRGSKLKCFGCGRPGATIGCQKQNCSSNFHFPCAKACGAVFTKHQQMFCKNHKPSAEDMTEIDNYEVMKPLKAACEQVIEDSENTLCYRAGSLVVHSIGKVRDDFHSEQHITPFGYIATRIFWSFSNPRTRTLYFLKVECCENDKQLSVFSITAADAPGTPIKGHTVMEAYNLLIRRVEQANATMFSEGDMFSSKPVKRGRRKHVFGLNGPQFFGFGLTQVRKKLETLPGIAAVAVPLSPSTQPYLFCFKHPKEEEIKDLQRERAVKAAEKALENVSGCARTEGMCAVARSGGSGRITRALVKRAEEDKSSSLSGSTGKGRNNLSESVDSNIQEKYREMKSVPIKDRLEAKRSHIHGWGLFTKNSLPKHAMIVEYMGETIRQRVADKRERAYETSGVGSCYMFRLDQTRIVDATMIGCMARFMNHCCQPNAYAKVISVNTDLGIEKKIVVFANREIGAGDEITYDYKFPVEDGSLRCTCGAPNCIGRMN</sequence>
<evidence type="ECO:0000313" key="22">
    <source>
        <dbReference type="EMBL" id="CAE2247740.1"/>
    </source>
</evidence>
<dbReference type="SMART" id="SM00184">
    <property type="entry name" value="RING"/>
    <property type="match status" value="2"/>
</dbReference>
<evidence type="ECO:0000259" key="21">
    <source>
        <dbReference type="PROSITE" id="PS51805"/>
    </source>
</evidence>
<dbReference type="GO" id="GO:0005654">
    <property type="term" value="C:nucleoplasm"/>
    <property type="evidence" value="ECO:0007669"/>
    <property type="project" value="UniProtKB-ARBA"/>
</dbReference>
<dbReference type="AlphaFoldDB" id="A0A7S4J2A5"/>
<feature type="domain" description="Post-SET" evidence="20">
    <location>
        <begin position="1121"/>
        <end position="1137"/>
    </location>
</feature>
<dbReference type="PROSITE" id="PS51542">
    <property type="entry name" value="FYRN"/>
    <property type="match status" value="1"/>
</dbReference>
<dbReference type="InterPro" id="IPR011011">
    <property type="entry name" value="Znf_FYVE_PHD"/>
</dbReference>
<evidence type="ECO:0000256" key="1">
    <source>
        <dbReference type="ARBA" id="ARBA00004123"/>
    </source>
</evidence>
<dbReference type="EMBL" id="HBKQ01028947">
    <property type="protein sequence ID" value="CAE2247740.1"/>
    <property type="molecule type" value="Transcribed_RNA"/>
</dbReference>
<feature type="compositionally biased region" description="Low complexity" evidence="16">
    <location>
        <begin position="959"/>
        <end position="968"/>
    </location>
</feature>
<dbReference type="Pfam" id="PF05965">
    <property type="entry name" value="FYRC"/>
    <property type="match status" value="1"/>
</dbReference>
<name>A0A7S4J2A5_9STRA</name>
<feature type="domain" description="PHD-type" evidence="17">
    <location>
        <begin position="118"/>
        <end position="171"/>
    </location>
</feature>
<evidence type="ECO:0000256" key="7">
    <source>
        <dbReference type="ARBA" id="ARBA00022723"/>
    </source>
</evidence>
<dbReference type="SMART" id="SM00317">
    <property type="entry name" value="SET"/>
    <property type="match status" value="1"/>
</dbReference>
<reference evidence="22" key="1">
    <citation type="submission" date="2021-01" db="EMBL/GenBank/DDBJ databases">
        <authorList>
            <person name="Corre E."/>
            <person name="Pelletier E."/>
            <person name="Niang G."/>
            <person name="Scheremetjew M."/>
            <person name="Finn R."/>
            <person name="Kale V."/>
            <person name="Holt S."/>
            <person name="Cochrane G."/>
            <person name="Meng A."/>
            <person name="Brown T."/>
            <person name="Cohen L."/>
        </authorList>
    </citation>
    <scope>NUCLEOTIDE SEQUENCE</scope>
    <source>
        <strain evidence="22">Isolate 1302-5</strain>
    </source>
</reference>
<dbReference type="InterPro" id="IPR001214">
    <property type="entry name" value="SET_dom"/>
</dbReference>
<dbReference type="InterPro" id="IPR003889">
    <property type="entry name" value="FYrich_C"/>
</dbReference>
<keyword evidence="7" id="KW-0479">Metal-binding</keyword>
<dbReference type="GO" id="GO:0008270">
    <property type="term" value="F:zinc ion binding"/>
    <property type="evidence" value="ECO:0007669"/>
    <property type="project" value="UniProtKB-KW"/>
</dbReference>
<evidence type="ECO:0000256" key="16">
    <source>
        <dbReference type="SAM" id="MobiDB-lite"/>
    </source>
</evidence>
<dbReference type="GO" id="GO:0032259">
    <property type="term" value="P:methylation"/>
    <property type="evidence" value="ECO:0007669"/>
    <property type="project" value="UniProtKB-KW"/>
</dbReference>